<sequence length="252" mass="28473">MELQELVIKKEKLATTAARKSKSLGNLELGIGKTEGKTPRTEREEREKQTLDELNKLLRVAEVFDSLASVMVVLFDGAIDEKRRLGGIGEWYEDLRLMDKSYHEKVTVPNLIIAGGGAMLPGFTSRLRIKLRRGQRTITLNLSTLIGEELRYSPISSLADDLLILNNWLPLPPSTTTVAVSTTITDNWMTFRSIVMKSFTRLNRFENTNAKLEILKMDSLSKGPLHPDRQLLNSNRSEEDPIVGSWCNRSME</sequence>
<evidence type="ECO:0000313" key="3">
    <source>
        <dbReference type="Proteomes" id="UP001153365"/>
    </source>
</evidence>
<evidence type="ECO:0000313" key="2">
    <source>
        <dbReference type="EMBL" id="CAH7681853.1"/>
    </source>
</evidence>
<reference evidence="2" key="1">
    <citation type="submission" date="2022-06" db="EMBL/GenBank/DDBJ databases">
        <authorList>
            <consortium name="SYNGENTA / RWTH Aachen University"/>
        </authorList>
    </citation>
    <scope>NUCLEOTIDE SEQUENCE</scope>
</reference>
<gene>
    <name evidence="2" type="ORF">PPACK8108_LOCUS14513</name>
</gene>
<dbReference type="EMBL" id="CALTRL010003734">
    <property type="protein sequence ID" value="CAH7681853.1"/>
    <property type="molecule type" value="Genomic_DNA"/>
</dbReference>
<organism evidence="2 3">
    <name type="scientific">Phakopsora pachyrhizi</name>
    <name type="common">Asian soybean rust disease fungus</name>
    <dbReference type="NCBI Taxonomy" id="170000"/>
    <lineage>
        <taxon>Eukaryota</taxon>
        <taxon>Fungi</taxon>
        <taxon>Dikarya</taxon>
        <taxon>Basidiomycota</taxon>
        <taxon>Pucciniomycotina</taxon>
        <taxon>Pucciniomycetes</taxon>
        <taxon>Pucciniales</taxon>
        <taxon>Phakopsoraceae</taxon>
        <taxon>Phakopsora</taxon>
    </lineage>
</organism>
<comment type="caution">
    <text evidence="2">The sequence shown here is derived from an EMBL/GenBank/DDBJ whole genome shotgun (WGS) entry which is preliminary data.</text>
</comment>
<keyword evidence="3" id="KW-1185">Reference proteome</keyword>
<accession>A0AAV0B6L5</accession>
<protein>
    <submittedName>
        <fullName evidence="2">Uncharacterized protein</fullName>
    </submittedName>
</protein>
<evidence type="ECO:0000256" key="1">
    <source>
        <dbReference type="SAM" id="MobiDB-lite"/>
    </source>
</evidence>
<dbReference type="Proteomes" id="UP001153365">
    <property type="component" value="Unassembled WGS sequence"/>
</dbReference>
<dbReference type="AlphaFoldDB" id="A0AAV0B6L5"/>
<feature type="region of interest" description="Disordered" evidence="1">
    <location>
        <begin position="228"/>
        <end position="252"/>
    </location>
</feature>
<feature type="compositionally biased region" description="Basic and acidic residues" evidence="1">
    <location>
        <begin position="34"/>
        <end position="48"/>
    </location>
</feature>
<proteinExistence type="predicted"/>
<name>A0AAV0B6L5_PHAPC</name>
<feature type="region of interest" description="Disordered" evidence="1">
    <location>
        <begin position="29"/>
        <end position="48"/>
    </location>
</feature>